<dbReference type="EMBL" id="CAADFI010000002">
    <property type="protein sequence ID" value="VFJ88800.1"/>
    <property type="molecule type" value="Genomic_DNA"/>
</dbReference>
<dbReference type="EMBL" id="CAADFG010000002">
    <property type="protein sequence ID" value="VFJ87161.1"/>
    <property type="molecule type" value="Genomic_DNA"/>
</dbReference>
<gene>
    <name evidence="1" type="ORF">BECKH772A_GA0070896_1000239</name>
    <name evidence="2" type="ORF">BECKH772B_GA0070898_1000235</name>
    <name evidence="3" type="ORF">BECKH772C_GA0070978_1000186</name>
</gene>
<accession>A0A450U6H6</accession>
<evidence type="ECO:0000313" key="1">
    <source>
        <dbReference type="EMBL" id="VFJ87161.1"/>
    </source>
</evidence>
<sequence length="68" mass="7725">MNDPIFDEVRRIRDEHSKRFGYDLGAICADYKAHQVQAGSRLIRLRPKIAANKSPHRTAAPPALRGDR</sequence>
<dbReference type="EMBL" id="CAADFJ010000001">
    <property type="protein sequence ID" value="VFJ95053.1"/>
    <property type="molecule type" value="Genomic_DNA"/>
</dbReference>
<evidence type="ECO:0000313" key="2">
    <source>
        <dbReference type="EMBL" id="VFJ88800.1"/>
    </source>
</evidence>
<proteinExistence type="predicted"/>
<protein>
    <submittedName>
        <fullName evidence="1">Uncharacterized protein</fullName>
    </submittedName>
</protein>
<reference evidence="1" key="1">
    <citation type="submission" date="2019-02" db="EMBL/GenBank/DDBJ databases">
        <authorList>
            <person name="Gruber-Vodicka R. H."/>
            <person name="Seah K. B. B."/>
        </authorList>
    </citation>
    <scope>NUCLEOTIDE SEQUENCE</scope>
    <source>
        <strain evidence="3">BECK_SA2B12</strain>
        <strain evidence="1">BECK_SA2B15</strain>
        <strain evidence="2">BECK_SA2B20</strain>
    </source>
</reference>
<name>A0A450U6H6_9GAMM</name>
<dbReference type="AlphaFoldDB" id="A0A450U6H6"/>
<organism evidence="1">
    <name type="scientific">Candidatus Kentrum eta</name>
    <dbReference type="NCBI Taxonomy" id="2126337"/>
    <lineage>
        <taxon>Bacteria</taxon>
        <taxon>Pseudomonadati</taxon>
        <taxon>Pseudomonadota</taxon>
        <taxon>Gammaproteobacteria</taxon>
        <taxon>Candidatus Kentrum</taxon>
    </lineage>
</organism>
<evidence type="ECO:0000313" key="3">
    <source>
        <dbReference type="EMBL" id="VFJ95053.1"/>
    </source>
</evidence>